<accession>A0A7X5VAF3</accession>
<dbReference type="InterPro" id="IPR011051">
    <property type="entry name" value="RmlC_Cupin_sf"/>
</dbReference>
<evidence type="ECO:0000259" key="1">
    <source>
        <dbReference type="Pfam" id="PF06172"/>
    </source>
</evidence>
<name>A0A7X5VAF3_9ACTN</name>
<feature type="domain" description="DUF985" evidence="1">
    <location>
        <begin position="8"/>
        <end position="34"/>
    </location>
</feature>
<protein>
    <recommendedName>
        <fullName evidence="1">DUF985 domain-containing protein</fullName>
    </recommendedName>
</protein>
<dbReference type="Pfam" id="PF06172">
    <property type="entry name" value="Cupin_5"/>
    <property type="match status" value="1"/>
</dbReference>
<dbReference type="Gene3D" id="2.60.120.10">
    <property type="entry name" value="Jelly Rolls"/>
    <property type="match status" value="1"/>
</dbReference>
<dbReference type="EMBL" id="JAASRO010000001">
    <property type="protein sequence ID" value="NIK57600.1"/>
    <property type="molecule type" value="Genomic_DNA"/>
</dbReference>
<gene>
    <name evidence="2" type="ORF">BJY22_003317</name>
</gene>
<dbReference type="Proteomes" id="UP000555407">
    <property type="component" value="Unassembled WGS sequence"/>
</dbReference>
<keyword evidence="3" id="KW-1185">Reference proteome</keyword>
<reference evidence="2 3" key="1">
    <citation type="submission" date="2020-03" db="EMBL/GenBank/DDBJ databases">
        <title>Sequencing the genomes of 1000 actinobacteria strains.</title>
        <authorList>
            <person name="Klenk H.-P."/>
        </authorList>
    </citation>
    <scope>NUCLEOTIDE SEQUENCE [LARGE SCALE GENOMIC DNA]</scope>
    <source>
        <strain evidence="2 3">DSM 45490</strain>
    </source>
</reference>
<dbReference type="SUPFAM" id="SSF51182">
    <property type="entry name" value="RmlC-like cupins"/>
    <property type="match status" value="1"/>
</dbReference>
<sequence length="57" mass="5884">MAKSGLAVTLGPGVWAGQRPQVVVPAGAWQAARPGVTRCAGPALHLRYGGISRGEFR</sequence>
<proteinExistence type="predicted"/>
<evidence type="ECO:0000313" key="2">
    <source>
        <dbReference type="EMBL" id="NIK57600.1"/>
    </source>
</evidence>
<evidence type="ECO:0000313" key="3">
    <source>
        <dbReference type="Proteomes" id="UP000555407"/>
    </source>
</evidence>
<organism evidence="2 3">
    <name type="scientific">Kribbella shirazensis</name>
    <dbReference type="NCBI Taxonomy" id="1105143"/>
    <lineage>
        <taxon>Bacteria</taxon>
        <taxon>Bacillati</taxon>
        <taxon>Actinomycetota</taxon>
        <taxon>Actinomycetes</taxon>
        <taxon>Propionibacteriales</taxon>
        <taxon>Kribbellaceae</taxon>
        <taxon>Kribbella</taxon>
    </lineage>
</organism>
<dbReference type="AlphaFoldDB" id="A0A7X5VAF3"/>
<dbReference type="InterPro" id="IPR009327">
    <property type="entry name" value="Cupin_DUF985"/>
</dbReference>
<comment type="caution">
    <text evidence="2">The sequence shown here is derived from an EMBL/GenBank/DDBJ whole genome shotgun (WGS) entry which is preliminary data.</text>
</comment>
<dbReference type="InterPro" id="IPR014710">
    <property type="entry name" value="RmlC-like_jellyroll"/>
</dbReference>